<dbReference type="Proteomes" id="UP000480684">
    <property type="component" value="Unassembled WGS sequence"/>
</dbReference>
<comment type="caution">
    <text evidence="2">The sequence shown here is derived from an EMBL/GenBank/DDBJ whole genome shotgun (WGS) entry which is preliminary data.</text>
</comment>
<evidence type="ECO:0000313" key="2">
    <source>
        <dbReference type="EMBL" id="NFV79671.1"/>
    </source>
</evidence>
<dbReference type="EMBL" id="JAAIYP010000033">
    <property type="protein sequence ID" value="NFV79671.1"/>
    <property type="molecule type" value="Genomic_DNA"/>
</dbReference>
<accession>A0A7C9UYA4</accession>
<keyword evidence="1" id="KW-0175">Coiled coil</keyword>
<keyword evidence="3" id="KW-1185">Reference proteome</keyword>
<organism evidence="2 3">
    <name type="scientific">Magnetospirillum aberrantis SpK</name>
    <dbReference type="NCBI Taxonomy" id="908842"/>
    <lineage>
        <taxon>Bacteria</taxon>
        <taxon>Pseudomonadati</taxon>
        <taxon>Pseudomonadota</taxon>
        <taxon>Alphaproteobacteria</taxon>
        <taxon>Rhodospirillales</taxon>
        <taxon>Rhodospirillaceae</taxon>
        <taxon>Magnetospirillum</taxon>
    </lineage>
</organism>
<evidence type="ECO:0000256" key="1">
    <source>
        <dbReference type="SAM" id="Coils"/>
    </source>
</evidence>
<name>A0A7C9UYA4_9PROT</name>
<proteinExistence type="predicted"/>
<sequence>MTRKNTPKAAREMAAVVELAEARTKRTLAATQTRLLPEETSPLQAEELARRVAVQLQSLPEDDRHLLRRNLLVSVHDLEGLIDALQAQMGDLAQELRKVSSHTAAATAYGRTAQAPAKTRR</sequence>
<evidence type="ECO:0000313" key="3">
    <source>
        <dbReference type="Proteomes" id="UP000480684"/>
    </source>
</evidence>
<dbReference type="RefSeq" id="WP_163676517.1">
    <property type="nucleotide sequence ID" value="NZ_JAAIYP010000033.1"/>
</dbReference>
<dbReference type="AlphaFoldDB" id="A0A7C9UYA4"/>
<reference evidence="2 3" key="1">
    <citation type="submission" date="2020-02" db="EMBL/GenBank/DDBJ databases">
        <authorList>
            <person name="Dziuba M."/>
            <person name="Kuznetsov B."/>
            <person name="Mardanov A."/>
            <person name="Ravin N."/>
            <person name="Grouzdev D."/>
        </authorList>
    </citation>
    <scope>NUCLEOTIDE SEQUENCE [LARGE SCALE GENOMIC DNA]</scope>
    <source>
        <strain evidence="2 3">SpK</strain>
    </source>
</reference>
<gene>
    <name evidence="2" type="ORF">G4223_06065</name>
</gene>
<feature type="coiled-coil region" evidence="1">
    <location>
        <begin position="75"/>
        <end position="102"/>
    </location>
</feature>
<protein>
    <submittedName>
        <fullName evidence="2">Uncharacterized protein</fullName>
    </submittedName>
</protein>